<protein>
    <submittedName>
        <fullName evidence="3">Iron ion transporter</fullName>
    </submittedName>
</protein>
<evidence type="ECO:0000313" key="3">
    <source>
        <dbReference type="EMBL" id="EJT46869.1"/>
    </source>
</evidence>
<proteinExistence type="predicted"/>
<evidence type="ECO:0000256" key="2">
    <source>
        <dbReference type="SAM" id="Phobius"/>
    </source>
</evidence>
<feature type="compositionally biased region" description="Polar residues" evidence="1">
    <location>
        <begin position="126"/>
        <end position="138"/>
    </location>
</feature>
<evidence type="ECO:0000256" key="1">
    <source>
        <dbReference type="SAM" id="MobiDB-lite"/>
    </source>
</evidence>
<evidence type="ECO:0000313" key="4">
    <source>
        <dbReference type="Proteomes" id="UP000002748"/>
    </source>
</evidence>
<feature type="region of interest" description="Disordered" evidence="1">
    <location>
        <begin position="67"/>
        <end position="179"/>
    </location>
</feature>
<dbReference type="RefSeq" id="XP_014178222.1">
    <property type="nucleotide sequence ID" value="XM_014322747.1"/>
</dbReference>
<feature type="transmembrane region" description="Helical" evidence="2">
    <location>
        <begin position="329"/>
        <end position="351"/>
    </location>
</feature>
<organism evidence="3 4">
    <name type="scientific">Trichosporon asahii var. asahii (strain ATCC 90039 / CBS 2479 / JCM 2466 / KCTC 7840 / NBRC 103889/ NCYC 2677 / UAMH 7654)</name>
    <name type="common">Yeast</name>
    <dbReference type="NCBI Taxonomy" id="1186058"/>
    <lineage>
        <taxon>Eukaryota</taxon>
        <taxon>Fungi</taxon>
        <taxon>Dikarya</taxon>
        <taxon>Basidiomycota</taxon>
        <taxon>Agaricomycotina</taxon>
        <taxon>Tremellomycetes</taxon>
        <taxon>Trichosporonales</taxon>
        <taxon>Trichosporonaceae</taxon>
        <taxon>Trichosporon</taxon>
    </lineage>
</organism>
<keyword evidence="2" id="KW-1133">Transmembrane helix</keyword>
<accession>J6EQU4</accession>
<dbReference type="GeneID" id="25987894"/>
<dbReference type="Proteomes" id="UP000002748">
    <property type="component" value="Unassembled WGS sequence"/>
</dbReference>
<reference evidence="3 4" key="1">
    <citation type="journal article" date="2012" name="Eukaryot. Cell">
        <title>Draft genome sequence of CBS 2479, the standard type strain of Trichosporon asahii.</title>
        <authorList>
            <person name="Yang R.Y."/>
            <person name="Li H.T."/>
            <person name="Zhu H."/>
            <person name="Zhou G.P."/>
            <person name="Wang M."/>
            <person name="Wang L."/>
        </authorList>
    </citation>
    <scope>NUCLEOTIDE SEQUENCE [LARGE SCALE GENOMIC DNA]</scope>
    <source>
        <strain evidence="4">ATCC 90039 / CBS 2479 / JCM 2466 / KCTC 7840 / NCYC 2677 / UAMH 7654</strain>
    </source>
</reference>
<dbReference type="VEuPathDB" id="FungiDB:A1Q1_04381"/>
<name>J6EQU4_TRIAS</name>
<keyword evidence="2" id="KW-0472">Membrane</keyword>
<feature type="compositionally biased region" description="Low complexity" evidence="1">
    <location>
        <begin position="161"/>
        <end position="176"/>
    </location>
</feature>
<dbReference type="HOGENOM" id="CLU_776561_0_0_1"/>
<sequence length="357" mass="38292">MRARLRAQEGTFMAVTSMPRSLWTWMAVAVADRRSWSAGPSTFAMQSSMQQQAAGGGASAAFLKGGTVHVPASTPPRRRTYRNPRLSEQSPRTRTERAIPLSPGNAPTVEAGPSGEAECDRGRPQNLCTVAPRTSPTKPTIGPDNRPRLQSTHLGTPRSPQTPHTLPHTPGTHPRPAAGASYQINTAVTVSPPPTPAPPVHLTVSTAWVRQITSRLRETLEAGIISELQYPLPELTAVAVLLGFVDQIIPYSPSQNSGSRTELLNEGQGERRYSTFGRSAPNINPQLLSPVVRARDLDDDAISDVSSIDGEERPTYDRNQVVRALKTQVWSGALIGLAAASVVGAIVLYIVSLARDG</sequence>
<gene>
    <name evidence="3" type="ORF">A1Q1_04381</name>
</gene>
<keyword evidence="2" id="KW-0812">Transmembrane</keyword>
<dbReference type="KEGG" id="tasa:A1Q1_04381"/>
<dbReference type="AlphaFoldDB" id="J6EQU4"/>
<dbReference type="EMBL" id="ALBS01000273">
    <property type="protein sequence ID" value="EJT46869.1"/>
    <property type="molecule type" value="Genomic_DNA"/>
</dbReference>
<comment type="caution">
    <text evidence="3">The sequence shown here is derived from an EMBL/GenBank/DDBJ whole genome shotgun (WGS) entry which is preliminary data.</text>
</comment>